<protein>
    <recommendedName>
        <fullName evidence="1">DUF1559 domain-containing protein</fullName>
    </recommendedName>
</protein>
<dbReference type="Pfam" id="PF07596">
    <property type="entry name" value="SBP_bac_10"/>
    <property type="match status" value="1"/>
</dbReference>
<evidence type="ECO:0000259" key="1">
    <source>
        <dbReference type="Pfam" id="PF07596"/>
    </source>
</evidence>
<evidence type="ECO:0000313" key="3">
    <source>
        <dbReference type="Proteomes" id="UP000315440"/>
    </source>
</evidence>
<dbReference type="InterPro" id="IPR011453">
    <property type="entry name" value="DUF1559"/>
</dbReference>
<dbReference type="PANTHER" id="PTHR30093:SF2">
    <property type="entry name" value="TYPE II SECRETION SYSTEM PROTEIN H"/>
    <property type="match status" value="1"/>
</dbReference>
<comment type="caution">
    <text evidence="2">The sequence shown here is derived from an EMBL/GenBank/DDBJ whole genome shotgun (WGS) entry which is preliminary data.</text>
</comment>
<dbReference type="InterPro" id="IPR045584">
    <property type="entry name" value="Pilin-like"/>
</dbReference>
<keyword evidence="3" id="KW-1185">Reference proteome</keyword>
<dbReference type="OrthoDB" id="285651at2"/>
<name>A0A5C5ZMJ1_9BACT</name>
<dbReference type="SUPFAM" id="SSF54523">
    <property type="entry name" value="Pili subunits"/>
    <property type="match status" value="1"/>
</dbReference>
<dbReference type="AlphaFoldDB" id="A0A5C5ZMJ1"/>
<dbReference type="Proteomes" id="UP000315440">
    <property type="component" value="Unassembled WGS sequence"/>
</dbReference>
<gene>
    <name evidence="2" type="ORF">Mal64_18580</name>
</gene>
<organism evidence="2 3">
    <name type="scientific">Pseudobythopirellula maris</name>
    <dbReference type="NCBI Taxonomy" id="2527991"/>
    <lineage>
        <taxon>Bacteria</taxon>
        <taxon>Pseudomonadati</taxon>
        <taxon>Planctomycetota</taxon>
        <taxon>Planctomycetia</taxon>
        <taxon>Pirellulales</taxon>
        <taxon>Lacipirellulaceae</taxon>
        <taxon>Pseudobythopirellula</taxon>
    </lineage>
</organism>
<dbReference type="PANTHER" id="PTHR30093">
    <property type="entry name" value="GENERAL SECRETION PATHWAY PROTEIN G"/>
    <property type="match status" value="1"/>
</dbReference>
<evidence type="ECO:0000313" key="2">
    <source>
        <dbReference type="EMBL" id="TWT88378.1"/>
    </source>
</evidence>
<proteinExistence type="predicted"/>
<accession>A0A5C5ZMJ1</accession>
<feature type="domain" description="DUF1559" evidence="1">
    <location>
        <begin position="365"/>
        <end position="458"/>
    </location>
</feature>
<dbReference type="EMBL" id="SJPQ01000002">
    <property type="protein sequence ID" value="TWT88378.1"/>
    <property type="molecule type" value="Genomic_DNA"/>
</dbReference>
<sequence>MTPLRPASARPYGDAIKIITAAAVLLAPAAAARAQAPANTPTPAKAQPLGVSPWVSPESFAFAELRPSRLLAAPLAQYLPIEVADAVGEKFLGAPLSRLVSLQAIVEPPMGATPFYALIAKFDTPVSITHLAPELTEHATLGELGGRQVFQSQHPAMPSIAAIDSRTLIAATPAMLKKVLAGSDAAPVETPLTALLSSRPGETDAYAAVALEPVRPLIQLGLMAARSEAPPETHRYFRAADLLSGVELTVDVTGQHDTTLAIHANDAAAADELESLVAQAQTQYRDLVVSEMAEQRLQMAASEDPLERAMARYLDRMEAMPVEEFDWRDGPSQFTAIRLKAGEANQHMMVWSIGVVVALLLPAVQAGREAARRNQALSQAKQIALALHNHHDIHNRFPAQAITDASGRPLLSWRVALLPYLEEEKLYGMFHLDEPWDSPHNQSLLKYMPGVYCDPSGKFAKSDGKSHFLGVAGPQAFFDGGPKGRTFASLTDGSAKTLALVQVDDDHAVEWTKPADYDAAAHHANPVAGIGELHPDVFLAGFGDGHARAVPLDIAPQTLRAMLTVNGRERFEFP</sequence>
<reference evidence="2 3" key="1">
    <citation type="submission" date="2019-02" db="EMBL/GenBank/DDBJ databases">
        <title>Deep-cultivation of Planctomycetes and their phenomic and genomic characterization uncovers novel biology.</title>
        <authorList>
            <person name="Wiegand S."/>
            <person name="Jogler M."/>
            <person name="Boedeker C."/>
            <person name="Pinto D."/>
            <person name="Vollmers J."/>
            <person name="Rivas-Marin E."/>
            <person name="Kohn T."/>
            <person name="Peeters S.H."/>
            <person name="Heuer A."/>
            <person name="Rast P."/>
            <person name="Oberbeckmann S."/>
            <person name="Bunk B."/>
            <person name="Jeske O."/>
            <person name="Meyerdierks A."/>
            <person name="Storesund J.E."/>
            <person name="Kallscheuer N."/>
            <person name="Luecker S."/>
            <person name="Lage O.M."/>
            <person name="Pohl T."/>
            <person name="Merkel B.J."/>
            <person name="Hornburger P."/>
            <person name="Mueller R.-W."/>
            <person name="Bruemmer F."/>
            <person name="Labrenz M."/>
            <person name="Spormann A.M."/>
            <person name="Op Den Camp H."/>
            <person name="Overmann J."/>
            <person name="Amann R."/>
            <person name="Jetten M.S.M."/>
            <person name="Mascher T."/>
            <person name="Medema M.H."/>
            <person name="Devos D.P."/>
            <person name="Kaster A.-K."/>
            <person name="Ovreas L."/>
            <person name="Rohde M."/>
            <person name="Galperin M.Y."/>
            <person name="Jogler C."/>
        </authorList>
    </citation>
    <scope>NUCLEOTIDE SEQUENCE [LARGE SCALE GENOMIC DNA]</scope>
    <source>
        <strain evidence="2 3">Mal64</strain>
    </source>
</reference>
<dbReference type="RefSeq" id="WP_146399389.1">
    <property type="nucleotide sequence ID" value="NZ_SJPQ01000002.1"/>
</dbReference>